<feature type="compositionally biased region" description="Polar residues" evidence="1">
    <location>
        <begin position="193"/>
        <end position="206"/>
    </location>
</feature>
<evidence type="ECO:0000256" key="1">
    <source>
        <dbReference type="SAM" id="MobiDB-lite"/>
    </source>
</evidence>
<evidence type="ECO:0000313" key="3">
    <source>
        <dbReference type="Proteomes" id="UP001437256"/>
    </source>
</evidence>
<feature type="compositionally biased region" description="Polar residues" evidence="1">
    <location>
        <begin position="108"/>
        <end position="118"/>
    </location>
</feature>
<evidence type="ECO:0000313" key="2">
    <source>
        <dbReference type="EMBL" id="KAL0061243.1"/>
    </source>
</evidence>
<name>A0ABR2ZIV2_9AGAR</name>
<dbReference type="EMBL" id="JBBXMP010000143">
    <property type="protein sequence ID" value="KAL0061243.1"/>
    <property type="molecule type" value="Genomic_DNA"/>
</dbReference>
<accession>A0ABR2ZIV2</accession>
<feature type="compositionally biased region" description="Basic and acidic residues" evidence="1">
    <location>
        <begin position="147"/>
        <end position="164"/>
    </location>
</feature>
<organism evidence="2 3">
    <name type="scientific">Marasmius tenuissimus</name>
    <dbReference type="NCBI Taxonomy" id="585030"/>
    <lineage>
        <taxon>Eukaryota</taxon>
        <taxon>Fungi</taxon>
        <taxon>Dikarya</taxon>
        <taxon>Basidiomycota</taxon>
        <taxon>Agaricomycotina</taxon>
        <taxon>Agaricomycetes</taxon>
        <taxon>Agaricomycetidae</taxon>
        <taxon>Agaricales</taxon>
        <taxon>Marasmiineae</taxon>
        <taxon>Marasmiaceae</taxon>
        <taxon>Marasmius</taxon>
    </lineage>
</organism>
<comment type="caution">
    <text evidence="2">The sequence shown here is derived from an EMBL/GenBank/DDBJ whole genome shotgun (WGS) entry which is preliminary data.</text>
</comment>
<feature type="region of interest" description="Disordered" evidence="1">
    <location>
        <begin position="78"/>
        <end position="236"/>
    </location>
</feature>
<proteinExistence type="predicted"/>
<keyword evidence="3" id="KW-1185">Reference proteome</keyword>
<reference evidence="2 3" key="1">
    <citation type="submission" date="2024-05" db="EMBL/GenBank/DDBJ databases">
        <title>A draft genome resource for the thread blight pathogen Marasmius tenuissimus strain MS-2.</title>
        <authorList>
            <person name="Yulfo-Soto G.E."/>
            <person name="Baruah I.K."/>
            <person name="Amoako-Attah I."/>
            <person name="Bukari Y."/>
            <person name="Meinhardt L.W."/>
            <person name="Bailey B.A."/>
            <person name="Cohen S.P."/>
        </authorList>
    </citation>
    <scope>NUCLEOTIDE SEQUENCE [LARGE SCALE GENOMIC DNA]</scope>
    <source>
        <strain evidence="2 3">MS-2</strain>
    </source>
</reference>
<sequence length="236" mass="26126">MVDSGQNQFLFSSAKRLAFPPQPSQLFYALESIWLPTIVFRYAAAAPASVSQYLFAREVRSEQAIACCLDFIFRGMKGNRRRDDDDDGDSITFPEEYSGSKQRRGHSKSSAQTQTQPTPGAPMTVKKMKEIRVTTEDDLQQHQQHRPPREHLTREARDHIRNHSDGTSPAAPPGLMATNIHQEKDMAQEDQELQTASEHISSTSGGQFDGHGQSGRENVALPVPAALRPGGVARDA</sequence>
<gene>
    <name evidence="2" type="ORF">AAF712_011949</name>
</gene>
<protein>
    <submittedName>
        <fullName evidence="2">Uncharacterized protein</fullName>
    </submittedName>
</protein>
<dbReference type="Proteomes" id="UP001437256">
    <property type="component" value="Unassembled WGS sequence"/>
</dbReference>